<keyword evidence="2" id="KW-1185">Reference proteome</keyword>
<protein>
    <submittedName>
        <fullName evidence="1">Uncharacterized protein</fullName>
    </submittedName>
</protein>
<evidence type="ECO:0000313" key="2">
    <source>
        <dbReference type="Proteomes" id="UP000308600"/>
    </source>
</evidence>
<name>A0ACD3B420_9AGAR</name>
<accession>A0ACD3B420</accession>
<gene>
    <name evidence="1" type="ORF">BDN72DRAFT_836362</name>
</gene>
<dbReference type="EMBL" id="ML208286">
    <property type="protein sequence ID" value="TFK72394.1"/>
    <property type="molecule type" value="Genomic_DNA"/>
</dbReference>
<organism evidence="1 2">
    <name type="scientific">Pluteus cervinus</name>
    <dbReference type="NCBI Taxonomy" id="181527"/>
    <lineage>
        <taxon>Eukaryota</taxon>
        <taxon>Fungi</taxon>
        <taxon>Dikarya</taxon>
        <taxon>Basidiomycota</taxon>
        <taxon>Agaricomycotina</taxon>
        <taxon>Agaricomycetes</taxon>
        <taxon>Agaricomycetidae</taxon>
        <taxon>Agaricales</taxon>
        <taxon>Pluteineae</taxon>
        <taxon>Pluteaceae</taxon>
        <taxon>Pluteus</taxon>
    </lineage>
</organism>
<reference evidence="1 2" key="1">
    <citation type="journal article" date="2019" name="Nat. Ecol. Evol.">
        <title>Megaphylogeny resolves global patterns of mushroom evolution.</title>
        <authorList>
            <person name="Varga T."/>
            <person name="Krizsan K."/>
            <person name="Foldi C."/>
            <person name="Dima B."/>
            <person name="Sanchez-Garcia M."/>
            <person name="Sanchez-Ramirez S."/>
            <person name="Szollosi G.J."/>
            <person name="Szarkandi J.G."/>
            <person name="Papp V."/>
            <person name="Albert L."/>
            <person name="Andreopoulos W."/>
            <person name="Angelini C."/>
            <person name="Antonin V."/>
            <person name="Barry K.W."/>
            <person name="Bougher N.L."/>
            <person name="Buchanan P."/>
            <person name="Buyck B."/>
            <person name="Bense V."/>
            <person name="Catcheside P."/>
            <person name="Chovatia M."/>
            <person name="Cooper J."/>
            <person name="Damon W."/>
            <person name="Desjardin D."/>
            <person name="Finy P."/>
            <person name="Geml J."/>
            <person name="Haridas S."/>
            <person name="Hughes K."/>
            <person name="Justo A."/>
            <person name="Karasinski D."/>
            <person name="Kautmanova I."/>
            <person name="Kiss B."/>
            <person name="Kocsube S."/>
            <person name="Kotiranta H."/>
            <person name="LaButti K.M."/>
            <person name="Lechner B.E."/>
            <person name="Liimatainen K."/>
            <person name="Lipzen A."/>
            <person name="Lukacs Z."/>
            <person name="Mihaltcheva S."/>
            <person name="Morgado L.N."/>
            <person name="Niskanen T."/>
            <person name="Noordeloos M.E."/>
            <person name="Ohm R.A."/>
            <person name="Ortiz-Santana B."/>
            <person name="Ovrebo C."/>
            <person name="Racz N."/>
            <person name="Riley R."/>
            <person name="Savchenko A."/>
            <person name="Shiryaev A."/>
            <person name="Soop K."/>
            <person name="Spirin V."/>
            <person name="Szebenyi C."/>
            <person name="Tomsovsky M."/>
            <person name="Tulloss R.E."/>
            <person name="Uehling J."/>
            <person name="Grigoriev I.V."/>
            <person name="Vagvolgyi C."/>
            <person name="Papp T."/>
            <person name="Martin F.M."/>
            <person name="Miettinen O."/>
            <person name="Hibbett D.S."/>
            <person name="Nagy L.G."/>
        </authorList>
    </citation>
    <scope>NUCLEOTIDE SEQUENCE [LARGE SCALE GENOMIC DNA]</scope>
    <source>
        <strain evidence="1 2">NL-1719</strain>
    </source>
</reference>
<sequence>MESKNSPEIAEQELLPVDVISILRQVIVSQQTSASFCQVPRWLTCADNALRDTPSPHWMRTQATRPSLTPWYMDCLDPSLPWSASAPSRTFHGFMPPLFQPPKSI</sequence>
<evidence type="ECO:0000313" key="1">
    <source>
        <dbReference type="EMBL" id="TFK72394.1"/>
    </source>
</evidence>
<dbReference type="Proteomes" id="UP000308600">
    <property type="component" value="Unassembled WGS sequence"/>
</dbReference>
<proteinExistence type="predicted"/>